<keyword evidence="1" id="KW-0560">Oxidoreductase</keyword>
<dbReference type="GO" id="GO:0051213">
    <property type="term" value="F:dioxygenase activity"/>
    <property type="evidence" value="ECO:0007669"/>
    <property type="project" value="UniProtKB-KW"/>
</dbReference>
<dbReference type="AlphaFoldDB" id="A0A1E4SHL9"/>
<organism evidence="1 2">
    <name type="scientific">Suhomyces tanzawaensis NRRL Y-17324</name>
    <dbReference type="NCBI Taxonomy" id="984487"/>
    <lineage>
        <taxon>Eukaryota</taxon>
        <taxon>Fungi</taxon>
        <taxon>Dikarya</taxon>
        <taxon>Ascomycota</taxon>
        <taxon>Saccharomycotina</taxon>
        <taxon>Pichiomycetes</taxon>
        <taxon>Debaryomycetaceae</taxon>
        <taxon>Suhomyces</taxon>
    </lineage>
</organism>
<dbReference type="OrthoDB" id="9970095at2759"/>
<dbReference type="SUPFAM" id="SSF143410">
    <property type="entry name" value="DOPA-like"/>
    <property type="match status" value="1"/>
</dbReference>
<proteinExistence type="predicted"/>
<evidence type="ECO:0000313" key="2">
    <source>
        <dbReference type="Proteomes" id="UP000094285"/>
    </source>
</evidence>
<dbReference type="InterPro" id="IPR023389">
    <property type="entry name" value="DOPA-like_sf"/>
</dbReference>
<keyword evidence="2" id="KW-1185">Reference proteome</keyword>
<dbReference type="GeneID" id="30981775"/>
<dbReference type="EMBL" id="KV453912">
    <property type="protein sequence ID" value="ODV78986.1"/>
    <property type="molecule type" value="Genomic_DNA"/>
</dbReference>
<reference evidence="2" key="1">
    <citation type="submission" date="2016-05" db="EMBL/GenBank/DDBJ databases">
        <title>Comparative genomics of biotechnologically important yeasts.</title>
        <authorList>
            <consortium name="DOE Joint Genome Institute"/>
            <person name="Riley R."/>
            <person name="Haridas S."/>
            <person name="Wolfe K.H."/>
            <person name="Lopes M.R."/>
            <person name="Hittinger C.T."/>
            <person name="Goker M."/>
            <person name="Salamov A."/>
            <person name="Wisecaver J."/>
            <person name="Long T.M."/>
            <person name="Aerts A.L."/>
            <person name="Barry K."/>
            <person name="Choi C."/>
            <person name="Clum A."/>
            <person name="Coughlan A.Y."/>
            <person name="Deshpande S."/>
            <person name="Douglass A.P."/>
            <person name="Hanson S.J."/>
            <person name="Klenk H.-P."/>
            <person name="Labutti K."/>
            <person name="Lapidus A."/>
            <person name="Lindquist E."/>
            <person name="Lipzen A."/>
            <person name="Meier-Kolthoff J.P."/>
            <person name="Ohm R.A."/>
            <person name="Otillar R.P."/>
            <person name="Pangilinan J."/>
            <person name="Peng Y."/>
            <person name="Rokas A."/>
            <person name="Rosa C.A."/>
            <person name="Scheuner C."/>
            <person name="Sibirny A.A."/>
            <person name="Slot J.C."/>
            <person name="Stielow J.B."/>
            <person name="Sun H."/>
            <person name="Kurtzman C.P."/>
            <person name="Blackwell M."/>
            <person name="Grigoriev I.V."/>
            <person name="Jeffries T.W."/>
        </authorList>
    </citation>
    <scope>NUCLEOTIDE SEQUENCE [LARGE SCALE GENOMIC DNA]</scope>
    <source>
        <strain evidence="2">NRRL Y-17324</strain>
    </source>
</reference>
<dbReference type="Gene3D" id="3.30.70.1240">
    <property type="entry name" value="DOPA-like domains"/>
    <property type="match status" value="1"/>
</dbReference>
<gene>
    <name evidence="1" type="ORF">CANTADRAFT_26074</name>
</gene>
<evidence type="ECO:0000313" key="1">
    <source>
        <dbReference type="EMBL" id="ODV78986.1"/>
    </source>
</evidence>
<accession>A0A1E4SHL9</accession>
<dbReference type="PANTHER" id="PTHR36423">
    <property type="entry name" value="AFR070WP"/>
    <property type="match status" value="1"/>
</dbReference>
<dbReference type="Pfam" id="PF08883">
    <property type="entry name" value="DOPA_dioxygen"/>
    <property type="match status" value="1"/>
</dbReference>
<protein>
    <submittedName>
        <fullName evidence="1">Putative DOPA-dioxygenase</fullName>
    </submittedName>
</protein>
<dbReference type="PANTHER" id="PTHR36423:SF2">
    <property type="entry name" value="AFR070WP"/>
    <property type="match status" value="1"/>
</dbReference>
<name>A0A1E4SHL9_9ASCO</name>
<keyword evidence="1" id="KW-0223">Dioxygenase</keyword>
<dbReference type="InterPro" id="IPR014980">
    <property type="entry name" value="DOPA_dioxygen"/>
</dbReference>
<sequence length="174" mass="19917">MEYLTHLTDPRTATTSVHGLTYTYPVQYYDFHVYYYAHQAPSKKEAFDLLDKLLTDFAHEGNSGSVIVKRLPDDKVIGPHSTQFWEVDVLRPEVFVKLLSWFQLHHGNLSVLIHPQTGEDTADHTSRALWLGRQLPVFTHIFSDDGKIPEFGVKRGQKISPDQFDSHVSQPQGK</sequence>
<dbReference type="RefSeq" id="XP_020064108.1">
    <property type="nucleotide sequence ID" value="XM_020207638.1"/>
</dbReference>
<dbReference type="Proteomes" id="UP000094285">
    <property type="component" value="Unassembled WGS sequence"/>
</dbReference>